<reference evidence="1 2" key="1">
    <citation type="journal article" date="2019" name="Int. J. Syst. Evol. Microbiol.">
        <title>The Global Catalogue of Microorganisms (GCM) 10K type strain sequencing project: providing services to taxonomists for standard genome sequencing and annotation.</title>
        <authorList>
            <consortium name="The Broad Institute Genomics Platform"/>
            <consortium name="The Broad Institute Genome Sequencing Center for Infectious Disease"/>
            <person name="Wu L."/>
            <person name="Ma J."/>
        </authorList>
    </citation>
    <scope>NUCLEOTIDE SEQUENCE [LARGE SCALE GENOMIC DNA]</scope>
    <source>
        <strain evidence="1 2">JCM 4788</strain>
    </source>
</reference>
<dbReference type="RefSeq" id="WP_344019912.1">
    <property type="nucleotide sequence ID" value="NZ_BAAABX010000007.1"/>
</dbReference>
<organism evidence="1 2">
    <name type="scientific">Streptomyces luteireticuli</name>
    <dbReference type="NCBI Taxonomy" id="173858"/>
    <lineage>
        <taxon>Bacteria</taxon>
        <taxon>Bacillati</taxon>
        <taxon>Actinomycetota</taxon>
        <taxon>Actinomycetes</taxon>
        <taxon>Kitasatosporales</taxon>
        <taxon>Streptomycetaceae</taxon>
        <taxon>Streptomyces</taxon>
    </lineage>
</organism>
<protein>
    <submittedName>
        <fullName evidence="1">Uncharacterized protein</fullName>
    </submittedName>
</protein>
<proteinExistence type="predicted"/>
<dbReference type="Proteomes" id="UP001500879">
    <property type="component" value="Unassembled WGS sequence"/>
</dbReference>
<keyword evidence="2" id="KW-1185">Reference proteome</keyword>
<accession>A0ABN0YBN0</accession>
<dbReference type="EMBL" id="BAAABX010000007">
    <property type="protein sequence ID" value="GAA0390073.1"/>
    <property type="molecule type" value="Genomic_DNA"/>
</dbReference>
<sequence length="105" mass="11140">MPQGRTPPTGSTNLRLGAAVAEIEGLYAALRATGGGLHRDRLLAELARAGRRLSALALVPRQDGRSLPPRSRWERRRALAARGAARILALTADDGGAPVKSRDPQ</sequence>
<evidence type="ECO:0000313" key="2">
    <source>
        <dbReference type="Proteomes" id="UP001500879"/>
    </source>
</evidence>
<evidence type="ECO:0000313" key="1">
    <source>
        <dbReference type="EMBL" id="GAA0390073.1"/>
    </source>
</evidence>
<name>A0ABN0YBN0_9ACTN</name>
<gene>
    <name evidence="1" type="ORF">GCM10010357_08460</name>
</gene>
<comment type="caution">
    <text evidence="1">The sequence shown here is derived from an EMBL/GenBank/DDBJ whole genome shotgun (WGS) entry which is preliminary data.</text>
</comment>